<evidence type="ECO:0000256" key="1">
    <source>
        <dbReference type="SAM" id="Coils"/>
    </source>
</evidence>
<proteinExistence type="predicted"/>
<gene>
    <name evidence="2" type="ORF">DEA37_0001616</name>
</gene>
<protein>
    <submittedName>
        <fullName evidence="2">Uncharacterized protein</fullName>
    </submittedName>
</protein>
<reference evidence="2 3" key="1">
    <citation type="journal article" date="2019" name="Gigascience">
        <title>Whole-genome sequence of the oriental lung fluke Paragonimus westermani.</title>
        <authorList>
            <person name="Oey H."/>
            <person name="Zakrzewski M."/>
            <person name="Narain K."/>
            <person name="Devi K.R."/>
            <person name="Agatsuma T."/>
            <person name="Nawaratna S."/>
            <person name="Gobert G.N."/>
            <person name="Jones M.K."/>
            <person name="Ragan M.A."/>
            <person name="McManus D.P."/>
            <person name="Krause L."/>
        </authorList>
    </citation>
    <scope>NUCLEOTIDE SEQUENCE [LARGE SCALE GENOMIC DNA]</scope>
    <source>
        <strain evidence="2 3">IND2009</strain>
    </source>
</reference>
<sequence>MFNAAEVLVARPATDCDQKPECSDSEANEETDSDAPVLLESPIDLAWLGKYSIDHCRACAQAAHSHTLVTLGRVQLERTFDRIANSACCNMPFAGSPSSSKETEKLRRQLERACEEIRSETGKRCGEGRQLAQTLKDVQQTIQEEEKLVTLTHVQLETLREELSEASVLPLQHTKEADKLRKQKEEAERIRDESIAEADQLKVEMETLEACRVQLDVESAKLGASFQPAAAVSYRITRSSFQKPRPW</sequence>
<comment type="caution">
    <text evidence="2">The sequence shown here is derived from an EMBL/GenBank/DDBJ whole genome shotgun (WGS) entry which is preliminary data.</text>
</comment>
<organism evidence="2 3">
    <name type="scientific">Paragonimus westermani</name>
    <dbReference type="NCBI Taxonomy" id="34504"/>
    <lineage>
        <taxon>Eukaryota</taxon>
        <taxon>Metazoa</taxon>
        <taxon>Spiralia</taxon>
        <taxon>Lophotrochozoa</taxon>
        <taxon>Platyhelminthes</taxon>
        <taxon>Trematoda</taxon>
        <taxon>Digenea</taxon>
        <taxon>Plagiorchiida</taxon>
        <taxon>Troglotremata</taxon>
        <taxon>Troglotrematidae</taxon>
        <taxon>Paragonimus</taxon>
    </lineage>
</organism>
<feature type="coiled-coil region" evidence="1">
    <location>
        <begin position="173"/>
        <end position="211"/>
    </location>
</feature>
<evidence type="ECO:0000313" key="3">
    <source>
        <dbReference type="Proteomes" id="UP000324629"/>
    </source>
</evidence>
<evidence type="ECO:0000313" key="2">
    <source>
        <dbReference type="EMBL" id="KAA3672506.1"/>
    </source>
</evidence>
<keyword evidence="1" id="KW-0175">Coiled coil</keyword>
<dbReference type="AlphaFoldDB" id="A0A5J4NA94"/>
<keyword evidence="3" id="KW-1185">Reference proteome</keyword>
<name>A0A5J4NA94_9TREM</name>
<dbReference type="Proteomes" id="UP000324629">
    <property type="component" value="Unassembled WGS sequence"/>
</dbReference>
<accession>A0A5J4NA94</accession>
<dbReference type="EMBL" id="QNGE01004823">
    <property type="protein sequence ID" value="KAA3672506.1"/>
    <property type="molecule type" value="Genomic_DNA"/>
</dbReference>